<proteinExistence type="predicted"/>
<name>B0CG40_ACAM1</name>
<dbReference type="KEGG" id="amr:AM1_4511"/>
<organism evidence="1 2">
    <name type="scientific">Acaryochloris marina (strain MBIC 11017)</name>
    <dbReference type="NCBI Taxonomy" id="329726"/>
    <lineage>
        <taxon>Bacteria</taxon>
        <taxon>Bacillati</taxon>
        <taxon>Cyanobacteriota</taxon>
        <taxon>Cyanophyceae</taxon>
        <taxon>Acaryochloridales</taxon>
        <taxon>Acaryochloridaceae</taxon>
        <taxon>Acaryochloris</taxon>
    </lineage>
</organism>
<dbReference type="HOGENOM" id="CLU_2379597_0_0_3"/>
<accession>B0CG40</accession>
<sequence>MINTKRDRAWRRRQRAVKIRHRQVRLLGGQTVKRGRFAKVKGCPSYGEPAQIRPSKDWRLLYWRSRKLKRAAQLGFEYPRKPWRDLLLEVEDVG</sequence>
<dbReference type="OrthoDB" id="8612200at2"/>
<dbReference type="STRING" id="329726.AM1_4511"/>
<evidence type="ECO:0000313" key="2">
    <source>
        <dbReference type="Proteomes" id="UP000000268"/>
    </source>
</evidence>
<dbReference type="AlphaFoldDB" id="B0CG40"/>
<reference evidence="1 2" key="1">
    <citation type="journal article" date="2008" name="Proc. Natl. Acad. Sci. U.S.A.">
        <title>Niche adaptation and genome expansion in the chlorophyll d-producing cyanobacterium Acaryochloris marina.</title>
        <authorList>
            <person name="Swingley W.D."/>
            <person name="Chen M."/>
            <person name="Cheung P.C."/>
            <person name="Conrad A.L."/>
            <person name="Dejesa L.C."/>
            <person name="Hao J."/>
            <person name="Honchak B.M."/>
            <person name="Karbach L.E."/>
            <person name="Kurdoglu A."/>
            <person name="Lahiri S."/>
            <person name="Mastrian S.D."/>
            <person name="Miyashita H."/>
            <person name="Page L."/>
            <person name="Ramakrishna P."/>
            <person name="Satoh S."/>
            <person name="Sattley W.M."/>
            <person name="Shimada Y."/>
            <person name="Taylor H.L."/>
            <person name="Tomo T."/>
            <person name="Tsuchiya T."/>
            <person name="Wang Z.T."/>
            <person name="Raymond J."/>
            <person name="Mimuro M."/>
            <person name="Blankenship R.E."/>
            <person name="Touchman J.W."/>
        </authorList>
    </citation>
    <scope>NUCLEOTIDE SEQUENCE [LARGE SCALE GENOMIC DNA]</scope>
    <source>
        <strain evidence="2">MBIC 11017</strain>
    </source>
</reference>
<keyword evidence="2" id="KW-1185">Reference proteome</keyword>
<evidence type="ECO:0000313" key="1">
    <source>
        <dbReference type="EMBL" id="ABW29487.1"/>
    </source>
</evidence>
<protein>
    <submittedName>
        <fullName evidence="1">Uncharacterized protein</fullName>
    </submittedName>
</protein>
<gene>
    <name evidence="1" type="ordered locus">AM1_4511</name>
</gene>
<dbReference type="EMBL" id="CP000828">
    <property type="protein sequence ID" value="ABW29487.1"/>
    <property type="molecule type" value="Genomic_DNA"/>
</dbReference>
<dbReference type="Proteomes" id="UP000000268">
    <property type="component" value="Chromosome"/>
</dbReference>
<dbReference type="RefSeq" id="WP_012164800.1">
    <property type="nucleotide sequence ID" value="NC_009925.1"/>
</dbReference>